<dbReference type="InterPro" id="IPR036196">
    <property type="entry name" value="Ptyr_pPase_sf"/>
</dbReference>
<dbReference type="EMBL" id="AP024488">
    <property type="protein sequence ID" value="BCS97303.1"/>
    <property type="molecule type" value="Genomic_DNA"/>
</dbReference>
<dbReference type="Proteomes" id="UP001320148">
    <property type="component" value="Chromosome"/>
</dbReference>
<evidence type="ECO:0000256" key="1">
    <source>
        <dbReference type="ARBA" id="ARBA00022630"/>
    </source>
</evidence>
<evidence type="ECO:0000256" key="2">
    <source>
        <dbReference type="ARBA" id="ARBA00022643"/>
    </source>
</evidence>
<gene>
    <name evidence="4" type="ORF">DSLASN_29350</name>
</gene>
<dbReference type="Gene3D" id="3.40.50.360">
    <property type="match status" value="1"/>
</dbReference>
<organism evidence="4 5">
    <name type="scientific">Desulfoluna limicola</name>
    <dbReference type="NCBI Taxonomy" id="2810562"/>
    <lineage>
        <taxon>Bacteria</taxon>
        <taxon>Pseudomonadati</taxon>
        <taxon>Thermodesulfobacteriota</taxon>
        <taxon>Desulfobacteria</taxon>
        <taxon>Desulfobacterales</taxon>
        <taxon>Desulfolunaceae</taxon>
        <taxon>Desulfoluna</taxon>
    </lineage>
</organism>
<dbReference type="InterPro" id="IPR029039">
    <property type="entry name" value="Flavoprotein-like_sf"/>
</dbReference>
<dbReference type="RefSeq" id="WP_236888735.1">
    <property type="nucleotide sequence ID" value="NZ_AP024488.1"/>
</dbReference>
<dbReference type="SUPFAM" id="SSF52788">
    <property type="entry name" value="Phosphotyrosine protein phosphatases I"/>
    <property type="match status" value="1"/>
</dbReference>
<dbReference type="InterPro" id="IPR005025">
    <property type="entry name" value="FMN_Rdtase-like_dom"/>
</dbReference>
<evidence type="ECO:0000259" key="3">
    <source>
        <dbReference type="Pfam" id="PF03358"/>
    </source>
</evidence>
<evidence type="ECO:0000313" key="4">
    <source>
        <dbReference type="EMBL" id="BCS97303.1"/>
    </source>
</evidence>
<accession>A0ABN6F6D8</accession>
<name>A0ABN6F6D8_9BACT</name>
<keyword evidence="1" id="KW-0285">Flavoprotein</keyword>
<evidence type="ECO:0000313" key="5">
    <source>
        <dbReference type="Proteomes" id="UP001320148"/>
    </source>
</evidence>
<dbReference type="PANTHER" id="PTHR43278">
    <property type="entry name" value="NAD(P)H-DEPENDENT FMN-CONTAINING OXIDOREDUCTASE YWQN-RELATED"/>
    <property type="match status" value="1"/>
</dbReference>
<reference evidence="4 5" key="1">
    <citation type="submission" date="2021-02" db="EMBL/GenBank/DDBJ databases">
        <title>Complete genome of Desulfoluna sp. strain ASN36.</title>
        <authorList>
            <person name="Takahashi A."/>
            <person name="Kojima H."/>
            <person name="Fukui M."/>
        </authorList>
    </citation>
    <scope>NUCLEOTIDE SEQUENCE [LARGE SCALE GENOMIC DNA]</scope>
    <source>
        <strain evidence="4 5">ASN36</strain>
    </source>
</reference>
<sequence length="341" mass="37622">MLAVGLQGSPRKAGNNNHTLGLFLKRLESRGFQTVTLPIPQMKFAFCIGCGSCEKSGWCIFDDDYALKIAPMLRRAEVIVMASPVYFYGPSAQLKAAMDRGQMFWSRKYRLKLSDPLKKRRRGYILSSAATSGDDLFTSFVLNARYFFDAIDTSYAGALTFRRAEGKGVLAGRSDTEKRVYAAADLAAAPLSPPQRRILFVCRDGAIKSRIAWACATTVSPGTIWVSHGGTSPEAHLKARCDTWMELRKCDLRYIPVIPIHESLDTFSPNLIVDMDGSLDESPDVKADIRWDLPSAPPNNDDEAKALIRQIESRVKKLLASLKGSGVSQNDNETDISTKGT</sequence>
<keyword evidence="5" id="KW-1185">Reference proteome</keyword>
<dbReference type="SUPFAM" id="SSF52218">
    <property type="entry name" value="Flavoproteins"/>
    <property type="match status" value="1"/>
</dbReference>
<feature type="domain" description="NADPH-dependent FMN reductase-like" evidence="3">
    <location>
        <begin position="1"/>
        <end position="105"/>
    </location>
</feature>
<keyword evidence="2" id="KW-0288">FMN</keyword>
<dbReference type="InterPro" id="IPR051796">
    <property type="entry name" value="ISF_SsuE-like"/>
</dbReference>
<dbReference type="Pfam" id="PF03358">
    <property type="entry name" value="FMN_red"/>
    <property type="match status" value="1"/>
</dbReference>
<proteinExistence type="predicted"/>
<dbReference type="Gene3D" id="3.40.50.2300">
    <property type="match status" value="1"/>
</dbReference>
<protein>
    <recommendedName>
        <fullName evidence="3">NADPH-dependent FMN reductase-like domain-containing protein</fullName>
    </recommendedName>
</protein>
<dbReference type="PANTHER" id="PTHR43278:SF4">
    <property type="entry name" value="NAD(P)H-DEPENDENT FMN-CONTAINING OXIDOREDUCTASE YWQN-RELATED"/>
    <property type="match status" value="1"/>
</dbReference>